<gene>
    <name evidence="2" type="ORF">SAMN05421548_101435</name>
</gene>
<feature type="compositionally biased region" description="Low complexity" evidence="1">
    <location>
        <begin position="898"/>
        <end position="912"/>
    </location>
</feature>
<dbReference type="Pfam" id="PF11339">
    <property type="entry name" value="DUF3141"/>
    <property type="match status" value="1"/>
</dbReference>
<dbReference type="InterPro" id="IPR051321">
    <property type="entry name" value="PHA/PHB_synthase"/>
</dbReference>
<feature type="compositionally biased region" description="Low complexity" evidence="1">
    <location>
        <begin position="847"/>
        <end position="874"/>
    </location>
</feature>
<dbReference type="EMBL" id="FMYQ01000001">
    <property type="protein sequence ID" value="SDB86518.1"/>
    <property type="molecule type" value="Genomic_DNA"/>
</dbReference>
<accession>A0A1G6GX96</accession>
<dbReference type="PANTHER" id="PTHR36837:SF2">
    <property type="entry name" value="POLY(3-HYDROXYALKANOATE) POLYMERASE SUBUNIT PHAC"/>
    <property type="match status" value="1"/>
</dbReference>
<feature type="compositionally biased region" description="Basic and acidic residues" evidence="1">
    <location>
        <begin position="875"/>
        <end position="884"/>
    </location>
</feature>
<keyword evidence="3" id="KW-1185">Reference proteome</keyword>
<dbReference type="RefSeq" id="WP_342713794.1">
    <property type="nucleotide sequence ID" value="NZ_FMYQ01000001.1"/>
</dbReference>
<feature type="compositionally biased region" description="Basic residues" evidence="1">
    <location>
        <begin position="913"/>
        <end position="923"/>
    </location>
</feature>
<dbReference type="InterPro" id="IPR029058">
    <property type="entry name" value="AB_hydrolase_fold"/>
</dbReference>
<dbReference type="PANTHER" id="PTHR36837">
    <property type="entry name" value="POLY(3-HYDROXYALKANOATE) POLYMERASE SUBUNIT PHAC"/>
    <property type="match status" value="1"/>
</dbReference>
<evidence type="ECO:0008006" key="4">
    <source>
        <dbReference type="Google" id="ProtNLM"/>
    </source>
</evidence>
<feature type="compositionally biased region" description="Low complexity" evidence="1">
    <location>
        <begin position="798"/>
        <end position="807"/>
    </location>
</feature>
<reference evidence="3" key="1">
    <citation type="submission" date="2016-09" db="EMBL/GenBank/DDBJ databases">
        <authorList>
            <person name="Varghese N."/>
            <person name="Submissions S."/>
        </authorList>
    </citation>
    <scope>NUCLEOTIDE SEQUENCE [LARGE SCALE GENOMIC DNA]</scope>
    <source>
        <strain evidence="3">TNe-862</strain>
    </source>
</reference>
<feature type="region of interest" description="Disordered" evidence="1">
    <location>
        <begin position="783"/>
        <end position="819"/>
    </location>
</feature>
<sequence length="923" mass="99951">MAVSTSSPTSTSLASPLSFLPTLPQGASFWPFAPFWPFAASSDEASSHAAPLATAASSVSSAVNQAVNQAIESAPLATTVAQPLYDYLHDAWQRSVLFLDVLRERGNQTYVHEQAGMPPVLAFDYEVIVDGRELDDPCNYALLRIKPEAGAPTDPRMRPFVVIDPRAGHGPGIAGFKMDSEVGIALRKGHPCYFVTFFPVPCETQTIQSVAQAEAVFVQRVRELHPDSDGLPFIIGNCQGGWAAALLAASAPALVGPLMLAGSPLSYWAGVRGKNPMRYSGGMLGGTWMSSLAADLGDGRFDGAYLVQNFEYLNPANTYWGKLYNLYSKVDTERERFLEFERWWGGHFQLNRAEIDWIVQNLFVGNHLTRNEVYPKNARAPMDLRNIRTPIIVLASWGDNITPPQQALNWIPDLYASVDEIVANEQVIVYCLHDKVGHLGIFVSASVANKEHTELFSALDLIDVLPPGLYEAKITDSTPEAGRLEALEGRYEIRFERRTIDDILALDDGRADEQPFEVVRRFAENNQRLYDLFVSPFVRASTNALSAHVLREAHPSRVERSVMSDANPTLGVLPAMAEAVREHRKPVAPDNPFAQVEKQASASIEASWDAYRDARDAWIESTFYSIYGAPWVQALVGVTPNQPLDPIAPPLMALRKELAQYRLRAARAHLMKGSLVDAFMRIAAYIVDEMHTVEYRPFQRMRELAREYLGDGQPSIAELKEAARRQGAVVQLDPQAAIEVLPEIVPDMKTRRALLAAVYRIVTVSGPLEGERRERYRDVQRALGIEPGSEKSGPPTLDSGPSSEGEPSAGGAGAGGSIAGDGGVAAHGVKAAAQAAEPEAAAAPVKAAGAKADTASEPAAPARPLRAARAGAKTKAAEPVDAKKAPAAAKTAARRSRAASTPTSTRAAGTTAARRRATRSAGE</sequence>
<dbReference type="AlphaFoldDB" id="A0A1G6GX96"/>
<dbReference type="InterPro" id="IPR024501">
    <property type="entry name" value="DUF3141"/>
</dbReference>
<organism evidence="2 3">
    <name type="scientific">Paraburkholderia lycopersici</name>
    <dbReference type="NCBI Taxonomy" id="416944"/>
    <lineage>
        <taxon>Bacteria</taxon>
        <taxon>Pseudomonadati</taxon>
        <taxon>Pseudomonadota</taxon>
        <taxon>Betaproteobacteria</taxon>
        <taxon>Burkholderiales</taxon>
        <taxon>Burkholderiaceae</taxon>
        <taxon>Paraburkholderia</taxon>
    </lineage>
</organism>
<evidence type="ECO:0000313" key="2">
    <source>
        <dbReference type="EMBL" id="SDB86518.1"/>
    </source>
</evidence>
<protein>
    <recommendedName>
        <fullName evidence="4">Poly(3-hydroxyalkanoate) synthetase</fullName>
    </recommendedName>
</protein>
<proteinExistence type="predicted"/>
<dbReference type="Proteomes" id="UP000198908">
    <property type="component" value="Unassembled WGS sequence"/>
</dbReference>
<feature type="region of interest" description="Disordered" evidence="1">
    <location>
        <begin position="847"/>
        <end position="923"/>
    </location>
</feature>
<evidence type="ECO:0000256" key="1">
    <source>
        <dbReference type="SAM" id="MobiDB-lite"/>
    </source>
</evidence>
<dbReference type="SUPFAM" id="SSF53474">
    <property type="entry name" value="alpha/beta-Hydrolases"/>
    <property type="match status" value="1"/>
</dbReference>
<dbReference type="Gene3D" id="3.40.50.1820">
    <property type="entry name" value="alpha/beta hydrolase"/>
    <property type="match status" value="1"/>
</dbReference>
<evidence type="ECO:0000313" key="3">
    <source>
        <dbReference type="Proteomes" id="UP000198908"/>
    </source>
</evidence>
<name>A0A1G6GX96_9BURK</name>
<feature type="compositionally biased region" description="Gly residues" evidence="1">
    <location>
        <begin position="808"/>
        <end position="819"/>
    </location>
</feature>
<dbReference type="STRING" id="416944.SAMN05421548_101435"/>